<name>A0A6G8RSY9_9GAMM</name>
<gene>
    <name evidence="1" type="ORF">G8E00_02870</name>
</gene>
<protein>
    <submittedName>
        <fullName evidence="1">Glycosyltransferase</fullName>
    </submittedName>
</protein>
<evidence type="ECO:0000313" key="1">
    <source>
        <dbReference type="EMBL" id="QIO04987.1"/>
    </source>
</evidence>
<dbReference type="RefSeq" id="WP_166221842.1">
    <property type="nucleotide sequence ID" value="NZ_CP049801.1"/>
</dbReference>
<keyword evidence="1" id="KW-0808">Transferase</keyword>
<dbReference type="Gene3D" id="3.30.470.20">
    <property type="entry name" value="ATP-grasp fold, B domain"/>
    <property type="match status" value="1"/>
</dbReference>
<dbReference type="InterPro" id="IPR029465">
    <property type="entry name" value="ATPgrasp_TupA"/>
</dbReference>
<dbReference type="KEGG" id="asha:G8E00_02870"/>
<dbReference type="GO" id="GO:0016740">
    <property type="term" value="F:transferase activity"/>
    <property type="evidence" value="ECO:0007669"/>
    <property type="project" value="UniProtKB-KW"/>
</dbReference>
<reference evidence="1 2" key="1">
    <citation type="submission" date="2020-03" db="EMBL/GenBank/DDBJ databases">
        <authorList>
            <person name="Zhu W."/>
        </authorList>
    </citation>
    <scope>NUCLEOTIDE SEQUENCE [LARGE SCALE GENOMIC DNA]</scope>
    <source>
        <strain evidence="1 2">323-1</strain>
    </source>
</reference>
<keyword evidence="2" id="KW-1185">Reference proteome</keyword>
<proteinExistence type="predicted"/>
<evidence type="ECO:0000313" key="2">
    <source>
        <dbReference type="Proteomes" id="UP000502297"/>
    </source>
</evidence>
<accession>A0A6G8RSY9</accession>
<dbReference type="Proteomes" id="UP000502297">
    <property type="component" value="Chromosome"/>
</dbReference>
<organism evidence="1 2">
    <name type="scientific">Acinetobacter shaoyimingii</name>
    <dbReference type="NCBI Taxonomy" id="2715164"/>
    <lineage>
        <taxon>Bacteria</taxon>
        <taxon>Pseudomonadati</taxon>
        <taxon>Pseudomonadota</taxon>
        <taxon>Gammaproteobacteria</taxon>
        <taxon>Moraxellales</taxon>
        <taxon>Moraxellaceae</taxon>
        <taxon>Acinetobacter</taxon>
    </lineage>
</organism>
<sequence>MLEQIIYTAKIIRTKFVSDQKYLTKRFTEKLGYEPNFQNPQSFNEKVTARMIFERNPLHTGLADKITVRDIISNRIDSCYFVPLLGTYKNFSEIDFGKLPEKFVIKCNHDSGSAIVCTDKSSFDIKSAEAKISRHLKMNMYFRKREWHYKNISPKILIEEYVDLYQDKITHSMITTCRVHCFEGKVRFIEMDIQNYEGREFTNIYDTQWKLQPFKVDLKDNAPTPLSKPQQFQDMILQSENLCFKYGYSRIDFLLGQEKVYFSEITLTPNAGRMVITPSEWDQKLGQLWQSY</sequence>
<dbReference type="EMBL" id="CP049801">
    <property type="protein sequence ID" value="QIO04987.1"/>
    <property type="molecule type" value="Genomic_DNA"/>
</dbReference>
<dbReference type="AlphaFoldDB" id="A0A6G8RSY9"/>
<dbReference type="Pfam" id="PF14305">
    <property type="entry name" value="ATPgrasp_TupA"/>
    <property type="match status" value="1"/>
</dbReference>